<reference evidence="8" key="1">
    <citation type="submission" date="2021-01" db="EMBL/GenBank/DDBJ databases">
        <title>WGS of actinomycetes isolated from Thailand.</title>
        <authorList>
            <person name="Thawai C."/>
        </authorList>
    </citation>
    <scope>NUCLEOTIDE SEQUENCE</scope>
    <source>
        <strain evidence="8">RCU-197</strain>
    </source>
</reference>
<keyword evidence="9" id="KW-1185">Reference proteome</keyword>
<dbReference type="GO" id="GO:0005524">
    <property type="term" value="F:ATP binding"/>
    <property type="evidence" value="ECO:0007669"/>
    <property type="project" value="UniProtKB-UniRule"/>
</dbReference>
<dbReference type="PROSITE" id="PS50011">
    <property type="entry name" value="PROTEIN_KINASE_DOM"/>
    <property type="match status" value="1"/>
</dbReference>
<dbReference type="PANTHER" id="PTHR43289:SF34">
    <property type="entry name" value="SERINE_THREONINE-PROTEIN KINASE YBDM-RELATED"/>
    <property type="match status" value="1"/>
</dbReference>
<gene>
    <name evidence="8" type="ORF">JK359_34245</name>
</gene>
<dbReference type="PROSITE" id="PS00107">
    <property type="entry name" value="PROTEIN_KINASE_ATP"/>
    <property type="match status" value="1"/>
</dbReference>
<feature type="region of interest" description="Disordered" evidence="6">
    <location>
        <begin position="259"/>
        <end position="280"/>
    </location>
</feature>
<dbReference type="GO" id="GO:0004674">
    <property type="term" value="F:protein serine/threonine kinase activity"/>
    <property type="evidence" value="ECO:0007669"/>
    <property type="project" value="UniProtKB-KW"/>
</dbReference>
<evidence type="ECO:0000256" key="4">
    <source>
        <dbReference type="ARBA" id="ARBA00022840"/>
    </source>
</evidence>
<evidence type="ECO:0000259" key="7">
    <source>
        <dbReference type="PROSITE" id="PS50011"/>
    </source>
</evidence>
<evidence type="ECO:0000313" key="8">
    <source>
        <dbReference type="EMBL" id="MBL1086969.1"/>
    </source>
</evidence>
<protein>
    <submittedName>
        <fullName evidence="8">Serine/threonine protein kinase</fullName>
    </submittedName>
</protein>
<evidence type="ECO:0000256" key="3">
    <source>
        <dbReference type="ARBA" id="ARBA00022777"/>
    </source>
</evidence>
<dbReference type="Pfam" id="PF00069">
    <property type="entry name" value="Pkinase"/>
    <property type="match status" value="1"/>
</dbReference>
<evidence type="ECO:0000256" key="5">
    <source>
        <dbReference type="PROSITE-ProRule" id="PRU10141"/>
    </source>
</evidence>
<feature type="compositionally biased region" description="Basic and acidic residues" evidence="6">
    <location>
        <begin position="411"/>
        <end position="420"/>
    </location>
</feature>
<organism evidence="8 9">
    <name type="scientific">Streptomyces actinomycinicus</name>
    <dbReference type="NCBI Taxonomy" id="1695166"/>
    <lineage>
        <taxon>Bacteria</taxon>
        <taxon>Bacillati</taxon>
        <taxon>Actinomycetota</taxon>
        <taxon>Actinomycetes</taxon>
        <taxon>Kitasatosporales</taxon>
        <taxon>Streptomycetaceae</taxon>
        <taxon>Streptomyces</taxon>
    </lineage>
</organism>
<dbReference type="Gene3D" id="3.30.200.20">
    <property type="entry name" value="Phosphorylase Kinase, domain 1"/>
    <property type="match status" value="1"/>
</dbReference>
<feature type="region of interest" description="Disordered" evidence="6">
    <location>
        <begin position="302"/>
        <end position="323"/>
    </location>
</feature>
<keyword evidence="3 8" id="KW-0418">Kinase</keyword>
<keyword evidence="8" id="KW-0723">Serine/threonine-protein kinase</keyword>
<feature type="domain" description="Protein kinase" evidence="7">
    <location>
        <begin position="15"/>
        <end position="271"/>
    </location>
</feature>
<feature type="region of interest" description="Disordered" evidence="6">
    <location>
        <begin position="342"/>
        <end position="383"/>
    </location>
</feature>
<keyword evidence="4 5" id="KW-0067">ATP-binding</keyword>
<dbReference type="SMART" id="SM00220">
    <property type="entry name" value="S_TKc"/>
    <property type="match status" value="1"/>
</dbReference>
<proteinExistence type="predicted"/>
<feature type="compositionally biased region" description="Low complexity" evidence="6">
    <location>
        <begin position="370"/>
        <end position="383"/>
    </location>
</feature>
<dbReference type="PROSITE" id="PS00108">
    <property type="entry name" value="PROTEIN_KINASE_ST"/>
    <property type="match status" value="1"/>
</dbReference>
<keyword evidence="1" id="KW-0808">Transferase</keyword>
<dbReference type="PANTHER" id="PTHR43289">
    <property type="entry name" value="MITOGEN-ACTIVATED PROTEIN KINASE KINASE KINASE 20-RELATED"/>
    <property type="match status" value="1"/>
</dbReference>
<name>A0A937ES56_9ACTN</name>
<keyword evidence="2 5" id="KW-0547">Nucleotide-binding</keyword>
<dbReference type="AlphaFoldDB" id="A0A937ES56"/>
<feature type="binding site" evidence="5">
    <location>
        <position position="43"/>
    </location>
    <ligand>
        <name>ATP</name>
        <dbReference type="ChEBI" id="CHEBI:30616"/>
    </ligand>
</feature>
<feature type="compositionally biased region" description="Basic and acidic residues" evidence="6">
    <location>
        <begin position="259"/>
        <end position="269"/>
    </location>
</feature>
<comment type="caution">
    <text evidence="8">The sequence shown here is derived from an EMBL/GenBank/DDBJ whole genome shotgun (WGS) entry which is preliminary data.</text>
</comment>
<dbReference type="SUPFAM" id="SSF56112">
    <property type="entry name" value="Protein kinase-like (PK-like)"/>
    <property type="match status" value="1"/>
</dbReference>
<evidence type="ECO:0000256" key="1">
    <source>
        <dbReference type="ARBA" id="ARBA00022679"/>
    </source>
</evidence>
<dbReference type="Gene3D" id="1.10.510.10">
    <property type="entry name" value="Transferase(Phosphotransferase) domain 1"/>
    <property type="match status" value="1"/>
</dbReference>
<feature type="compositionally biased region" description="Pro residues" evidence="6">
    <location>
        <begin position="307"/>
        <end position="323"/>
    </location>
</feature>
<dbReference type="CDD" id="cd14014">
    <property type="entry name" value="STKc_PknB_like"/>
    <property type="match status" value="1"/>
</dbReference>
<dbReference type="InterPro" id="IPR000719">
    <property type="entry name" value="Prot_kinase_dom"/>
</dbReference>
<dbReference type="EMBL" id="JAERRK010000026">
    <property type="protein sequence ID" value="MBL1086969.1"/>
    <property type="molecule type" value="Genomic_DNA"/>
</dbReference>
<evidence type="ECO:0000313" key="9">
    <source>
        <dbReference type="Proteomes" id="UP000661858"/>
    </source>
</evidence>
<evidence type="ECO:0000256" key="2">
    <source>
        <dbReference type="ARBA" id="ARBA00022741"/>
    </source>
</evidence>
<dbReference type="InterPro" id="IPR011009">
    <property type="entry name" value="Kinase-like_dom_sf"/>
</dbReference>
<dbReference type="InterPro" id="IPR008271">
    <property type="entry name" value="Ser/Thr_kinase_AS"/>
</dbReference>
<dbReference type="RefSeq" id="WP_201843517.1">
    <property type="nucleotide sequence ID" value="NZ_JAERRK010000026.1"/>
</dbReference>
<dbReference type="InterPro" id="IPR017441">
    <property type="entry name" value="Protein_kinase_ATP_BS"/>
</dbReference>
<feature type="region of interest" description="Disordered" evidence="6">
    <location>
        <begin position="411"/>
        <end position="433"/>
    </location>
</feature>
<feature type="region of interest" description="Disordered" evidence="6">
    <location>
        <begin position="549"/>
        <end position="569"/>
    </location>
</feature>
<accession>A0A937ES56</accession>
<sequence length="569" mass="59243">MKPLDATDPAAVGGYPVLARLGAGGMGQVYLSRTTSGRPLALKTVRPDLAEAPDFEARFAREVRNSDLVRSPFTVSVIDYSPPGHRPQWLATEYVAAPSLADWVVAHGPLPAVTARALAGELAAALAAVHDCSLAHRDVKPSNVLLARERPMLIDFGIARAADDSRHTQSGGVIGSPGYLAPEQVSRGIVTEAGDVFSLGCVLVFAATGRSPFQHPEEEVSAASLLYRIVHEQAHTGALPPELLPVVMRCLAKLPEERPTSKELTELLPRRSGPSWKQSLPPGLDVELAAREAEVSRLVPAPVATTAPPPPIRATAPPPVPGTVPPIPATAPPPVPGTVPPRPAELHPIGAFGPPPSRDARTLDGGGAPPGTTGTGRPTARASRGWWTAAAAAAVAVVSLVAWWQPFLGRDDHPDPDRKGGGHPSPSTSETVRALPQKWAGVWTGTGPGNPRADGQLAPRTTSFKVTLTLHTASVGELAGKQVSNVTEAGTGREVGCTEALELRGVRGATATLEAVTSHPTDRSASLLSCEKGHVYVVELSADDTISLGEEGAQSAGAPSRLHRGRDTG</sequence>
<evidence type="ECO:0000256" key="6">
    <source>
        <dbReference type="SAM" id="MobiDB-lite"/>
    </source>
</evidence>
<dbReference type="Proteomes" id="UP000661858">
    <property type="component" value="Unassembled WGS sequence"/>
</dbReference>